<sequence length="111" mass="12759">MRVDLVYRTTPNSRNWNLFSGSYSKTLRFEPGTLKFSRHFEKPPPPVKREPNESRALIFAGREGPVERNPKTRDSGSWPRIRARYEVGPENAPGPPDRERASRDAPEIRLG</sequence>
<dbReference type="Proteomes" id="UP000887116">
    <property type="component" value="Unassembled WGS sequence"/>
</dbReference>
<evidence type="ECO:0000256" key="1">
    <source>
        <dbReference type="SAM" id="MobiDB-lite"/>
    </source>
</evidence>
<organism evidence="2 3">
    <name type="scientific">Trichonephila clavata</name>
    <name type="common">Joro spider</name>
    <name type="synonym">Nephila clavata</name>
    <dbReference type="NCBI Taxonomy" id="2740835"/>
    <lineage>
        <taxon>Eukaryota</taxon>
        <taxon>Metazoa</taxon>
        <taxon>Ecdysozoa</taxon>
        <taxon>Arthropoda</taxon>
        <taxon>Chelicerata</taxon>
        <taxon>Arachnida</taxon>
        <taxon>Araneae</taxon>
        <taxon>Araneomorphae</taxon>
        <taxon>Entelegynae</taxon>
        <taxon>Araneoidea</taxon>
        <taxon>Nephilidae</taxon>
        <taxon>Trichonephila</taxon>
    </lineage>
</organism>
<dbReference type="AlphaFoldDB" id="A0A8X6GUF0"/>
<feature type="compositionally biased region" description="Basic and acidic residues" evidence="1">
    <location>
        <begin position="64"/>
        <end position="74"/>
    </location>
</feature>
<feature type="region of interest" description="Disordered" evidence="1">
    <location>
        <begin position="60"/>
        <end position="111"/>
    </location>
</feature>
<protein>
    <submittedName>
        <fullName evidence="2">Uncharacterized protein</fullName>
    </submittedName>
</protein>
<evidence type="ECO:0000313" key="2">
    <source>
        <dbReference type="EMBL" id="GFR11458.1"/>
    </source>
</evidence>
<gene>
    <name evidence="2" type="ORF">TNCT_61671</name>
</gene>
<reference evidence="2" key="1">
    <citation type="submission" date="2020-07" db="EMBL/GenBank/DDBJ databases">
        <title>Multicomponent nature underlies the extraordinary mechanical properties of spider dragline silk.</title>
        <authorList>
            <person name="Kono N."/>
            <person name="Nakamura H."/>
            <person name="Mori M."/>
            <person name="Yoshida Y."/>
            <person name="Ohtoshi R."/>
            <person name="Malay A.D."/>
            <person name="Moran D.A.P."/>
            <person name="Tomita M."/>
            <person name="Numata K."/>
            <person name="Arakawa K."/>
        </authorList>
    </citation>
    <scope>NUCLEOTIDE SEQUENCE</scope>
</reference>
<evidence type="ECO:0000313" key="3">
    <source>
        <dbReference type="Proteomes" id="UP000887116"/>
    </source>
</evidence>
<feature type="compositionally biased region" description="Basic and acidic residues" evidence="1">
    <location>
        <begin position="96"/>
        <end position="111"/>
    </location>
</feature>
<name>A0A8X6GUF0_TRICU</name>
<proteinExistence type="predicted"/>
<dbReference type="EMBL" id="BMAO01006776">
    <property type="protein sequence ID" value="GFR11458.1"/>
    <property type="molecule type" value="Genomic_DNA"/>
</dbReference>
<accession>A0A8X6GUF0</accession>
<comment type="caution">
    <text evidence="2">The sequence shown here is derived from an EMBL/GenBank/DDBJ whole genome shotgun (WGS) entry which is preliminary data.</text>
</comment>
<keyword evidence="3" id="KW-1185">Reference proteome</keyword>